<dbReference type="NCBIfam" id="NF009044">
    <property type="entry name" value="PRK12378.1"/>
    <property type="match status" value="1"/>
</dbReference>
<comment type="subcellular location">
    <subcellularLocation>
        <location evidence="6">Cytoplasm</location>
    </subcellularLocation>
</comment>
<keyword evidence="2 6" id="KW-0963">Cytoplasm</keyword>
<evidence type="ECO:0000256" key="2">
    <source>
        <dbReference type="ARBA" id="ARBA00022490"/>
    </source>
</evidence>
<dbReference type="HAMAP" id="MF_00693">
    <property type="entry name" value="Transcrip_reg_TACO1"/>
    <property type="match status" value="1"/>
</dbReference>
<dbReference type="Proteomes" id="UP000033818">
    <property type="component" value="Unassembled WGS sequence"/>
</dbReference>
<dbReference type="PANTHER" id="PTHR12532:SF6">
    <property type="entry name" value="TRANSCRIPTIONAL REGULATORY PROTEIN YEBC-RELATED"/>
    <property type="match status" value="1"/>
</dbReference>
<evidence type="ECO:0000256" key="1">
    <source>
        <dbReference type="ARBA" id="ARBA00008724"/>
    </source>
</evidence>
<keyword evidence="5 6" id="KW-0804">Transcription</keyword>
<proteinExistence type="inferred from homology"/>
<comment type="similarity">
    <text evidence="1 6">Belongs to the TACO1 family.</text>
</comment>
<dbReference type="EMBL" id="LCMO01000003">
    <property type="protein sequence ID" value="KKU39586.1"/>
    <property type="molecule type" value="Genomic_DNA"/>
</dbReference>
<dbReference type="AlphaFoldDB" id="A0A0G1Q3G8"/>
<dbReference type="InterPro" id="IPR029072">
    <property type="entry name" value="YebC-like"/>
</dbReference>
<evidence type="ECO:0000313" key="9">
    <source>
        <dbReference type="EMBL" id="KKU39586.1"/>
    </source>
</evidence>
<comment type="caution">
    <text evidence="9">The sequence shown here is derived from an EMBL/GenBank/DDBJ whole genome shotgun (WGS) entry which is preliminary data.</text>
</comment>
<name>A0A0G1Q3G8_9BACT</name>
<keyword evidence="3 6" id="KW-0805">Transcription regulation</keyword>
<feature type="domain" description="TACO1/YebC-like N-terminal" evidence="8">
    <location>
        <begin position="5"/>
        <end position="76"/>
    </location>
</feature>
<dbReference type="PANTHER" id="PTHR12532">
    <property type="entry name" value="TRANSLATIONAL ACTIVATOR OF CYTOCHROME C OXIDASE 1"/>
    <property type="match status" value="1"/>
</dbReference>
<dbReference type="InterPro" id="IPR026564">
    <property type="entry name" value="Transcrip_reg_TACO1-like_dom3"/>
</dbReference>
<evidence type="ECO:0000313" key="10">
    <source>
        <dbReference type="Proteomes" id="UP000033818"/>
    </source>
</evidence>
<dbReference type="SUPFAM" id="SSF75625">
    <property type="entry name" value="YebC-like"/>
    <property type="match status" value="1"/>
</dbReference>
<sequence>MSGHSKWSKIKRQKAVSDVKKSKYFSKAAALIVIAAREKGGDPSTNPALRLVIEKAKALNMPSDNIERAIKRGTGEIEDVKIEEITYEAYGPGGTALLIKTNTDNKNRTVSEIKHILNQRGGKFAEAGSVKWLFEEKGVISVNAKESGIGKDELELLAIDLGAEDIKTKEDDVEIYGKPSSLIKIKEGLEKTGIKIESAETELTAKNPFEIRDPKIQEELNKLYEALDDQNDVEEIYSNTAD</sequence>
<dbReference type="Gene3D" id="1.10.10.200">
    <property type="match status" value="1"/>
</dbReference>
<evidence type="ECO:0000259" key="7">
    <source>
        <dbReference type="Pfam" id="PF01709"/>
    </source>
</evidence>
<dbReference type="GO" id="GO:0005829">
    <property type="term" value="C:cytosol"/>
    <property type="evidence" value="ECO:0007669"/>
    <property type="project" value="TreeGrafter"/>
</dbReference>
<dbReference type="InterPro" id="IPR002876">
    <property type="entry name" value="Transcrip_reg_TACO1-like"/>
</dbReference>
<protein>
    <recommendedName>
        <fullName evidence="6">Probable transcriptional regulatory protein UX53_C0003G0027</fullName>
    </recommendedName>
</protein>
<dbReference type="Gene3D" id="3.30.70.980">
    <property type="match status" value="2"/>
</dbReference>
<evidence type="ECO:0000259" key="8">
    <source>
        <dbReference type="Pfam" id="PF20772"/>
    </source>
</evidence>
<organism evidence="9 10">
    <name type="scientific">Candidatus Azambacteria bacterium GW2011_GWB2_46_37</name>
    <dbReference type="NCBI Taxonomy" id="1618618"/>
    <lineage>
        <taxon>Bacteria</taxon>
        <taxon>Candidatus Azamiibacteriota</taxon>
    </lineage>
</organism>
<dbReference type="InterPro" id="IPR048300">
    <property type="entry name" value="TACO1_YebC-like_2nd/3rd_dom"/>
</dbReference>
<dbReference type="GO" id="GO:0003677">
    <property type="term" value="F:DNA binding"/>
    <property type="evidence" value="ECO:0007669"/>
    <property type="project" value="UniProtKB-UniRule"/>
</dbReference>
<evidence type="ECO:0000256" key="3">
    <source>
        <dbReference type="ARBA" id="ARBA00023015"/>
    </source>
</evidence>
<dbReference type="NCBIfam" id="NF001030">
    <property type="entry name" value="PRK00110.1"/>
    <property type="match status" value="1"/>
</dbReference>
<reference evidence="9 10" key="1">
    <citation type="journal article" date="2015" name="Nature">
        <title>rRNA introns, odd ribosomes, and small enigmatic genomes across a large radiation of phyla.</title>
        <authorList>
            <person name="Brown C.T."/>
            <person name="Hug L.A."/>
            <person name="Thomas B.C."/>
            <person name="Sharon I."/>
            <person name="Castelle C.J."/>
            <person name="Singh A."/>
            <person name="Wilkins M.J."/>
            <person name="Williams K.H."/>
            <person name="Banfield J.F."/>
        </authorList>
    </citation>
    <scope>NUCLEOTIDE SEQUENCE [LARGE SCALE GENOMIC DNA]</scope>
</reference>
<evidence type="ECO:0000256" key="4">
    <source>
        <dbReference type="ARBA" id="ARBA00023125"/>
    </source>
</evidence>
<dbReference type="Pfam" id="PF01709">
    <property type="entry name" value="Transcrip_reg"/>
    <property type="match status" value="1"/>
</dbReference>
<dbReference type="NCBIfam" id="TIGR01033">
    <property type="entry name" value="YebC/PmpR family DNA-binding transcriptional regulator"/>
    <property type="match status" value="1"/>
</dbReference>
<evidence type="ECO:0000256" key="6">
    <source>
        <dbReference type="HAMAP-Rule" id="MF_00693"/>
    </source>
</evidence>
<dbReference type="FunFam" id="1.10.10.200:FF:000002">
    <property type="entry name" value="Probable transcriptional regulatory protein CLM62_37755"/>
    <property type="match status" value="1"/>
</dbReference>
<keyword evidence="4 6" id="KW-0238">DNA-binding</keyword>
<dbReference type="InterPro" id="IPR017856">
    <property type="entry name" value="Integrase-like_N"/>
</dbReference>
<dbReference type="InterPro" id="IPR049083">
    <property type="entry name" value="TACO1_YebC_N"/>
</dbReference>
<gene>
    <name evidence="9" type="ORF">UX53_C0003G0027</name>
</gene>
<feature type="domain" description="TACO1/YebC-like second and third" evidence="7">
    <location>
        <begin position="83"/>
        <end position="239"/>
    </location>
</feature>
<dbReference type="GO" id="GO:0006355">
    <property type="term" value="P:regulation of DNA-templated transcription"/>
    <property type="evidence" value="ECO:0007669"/>
    <property type="project" value="UniProtKB-UniRule"/>
</dbReference>
<evidence type="ECO:0000256" key="5">
    <source>
        <dbReference type="ARBA" id="ARBA00023163"/>
    </source>
</evidence>
<dbReference type="Pfam" id="PF20772">
    <property type="entry name" value="TACO1_YebC_N"/>
    <property type="match status" value="1"/>
</dbReference>
<accession>A0A0G1Q3G8</accession>